<dbReference type="EMBL" id="NZBU01000003">
    <property type="protein sequence ID" value="MAG21838.1"/>
    <property type="molecule type" value="Genomic_DNA"/>
</dbReference>
<dbReference type="Proteomes" id="UP000226592">
    <property type="component" value="Unassembled WGS sequence"/>
</dbReference>
<feature type="transmembrane region" description="Helical" evidence="2">
    <location>
        <begin position="494"/>
        <end position="511"/>
    </location>
</feature>
<evidence type="ECO:0000313" key="4">
    <source>
        <dbReference type="EMBL" id="MAG21838.1"/>
    </source>
</evidence>
<keyword evidence="2" id="KW-1133">Transmembrane helix</keyword>
<dbReference type="AlphaFoldDB" id="A0A2D6M089"/>
<accession>A0A2D6M089</accession>
<gene>
    <name evidence="4" type="ORF">CL943_00845</name>
</gene>
<feature type="compositionally biased region" description="Polar residues" evidence="1">
    <location>
        <begin position="276"/>
        <end position="285"/>
    </location>
</feature>
<proteinExistence type="predicted"/>
<dbReference type="PROSITE" id="PS50234">
    <property type="entry name" value="VWFA"/>
    <property type="match status" value="1"/>
</dbReference>
<dbReference type="InterPro" id="IPR002035">
    <property type="entry name" value="VWF_A"/>
</dbReference>
<feature type="non-terminal residue" evidence="4">
    <location>
        <position position="1"/>
    </location>
</feature>
<dbReference type="InterPro" id="IPR050525">
    <property type="entry name" value="ECM_Assembly_Org"/>
</dbReference>
<feature type="transmembrane region" description="Helical" evidence="2">
    <location>
        <begin position="517"/>
        <end position="538"/>
    </location>
</feature>
<comment type="caution">
    <text evidence="4">The sequence shown here is derived from an EMBL/GenBank/DDBJ whole genome shotgun (WGS) entry which is preliminary data.</text>
</comment>
<organism evidence="4 5">
    <name type="scientific">Candidatus Iainarchaeum sp</name>
    <dbReference type="NCBI Taxonomy" id="3101447"/>
    <lineage>
        <taxon>Archaea</taxon>
        <taxon>Candidatus Iainarchaeota</taxon>
        <taxon>Candidatus Iainarchaeia</taxon>
        <taxon>Candidatus Iainarchaeales</taxon>
        <taxon>Candidatus Iainarchaeaceae</taxon>
        <taxon>Candidatus Iainarchaeum</taxon>
    </lineage>
</organism>
<name>A0A2D6M089_9ARCH</name>
<dbReference type="Pfam" id="PF11617">
    <property type="entry name" value="Cu-binding_MopE"/>
    <property type="match status" value="3"/>
</dbReference>
<feature type="domain" description="VWFA" evidence="3">
    <location>
        <begin position="1"/>
        <end position="98"/>
    </location>
</feature>
<keyword evidence="2" id="KW-0812">Transmembrane</keyword>
<dbReference type="InterPro" id="IPR021655">
    <property type="entry name" value="Put_metal-bd"/>
</dbReference>
<evidence type="ECO:0000313" key="5">
    <source>
        <dbReference type="Proteomes" id="UP000226592"/>
    </source>
</evidence>
<feature type="region of interest" description="Disordered" evidence="1">
    <location>
        <begin position="268"/>
        <end position="288"/>
    </location>
</feature>
<dbReference type="Gene3D" id="3.40.50.410">
    <property type="entry name" value="von Willebrand factor, type A domain"/>
    <property type="match status" value="1"/>
</dbReference>
<dbReference type="PANTHER" id="PTHR24020">
    <property type="entry name" value="COLLAGEN ALPHA"/>
    <property type="match status" value="1"/>
</dbReference>
<dbReference type="PANTHER" id="PTHR24020:SF84">
    <property type="entry name" value="VWFA DOMAIN-CONTAINING PROTEIN"/>
    <property type="match status" value="1"/>
</dbReference>
<dbReference type="SUPFAM" id="SSF53300">
    <property type="entry name" value="vWA-like"/>
    <property type="match status" value="1"/>
</dbReference>
<keyword evidence="2" id="KW-0472">Membrane</keyword>
<reference evidence="5" key="1">
    <citation type="submission" date="2017-09" db="EMBL/GenBank/DDBJ databases">
        <title>The Reconstruction of 2,631 Draft Metagenome-Assembled Genomes from the Global Oceans.</title>
        <authorList>
            <person name="Tully B.J."/>
            <person name="Graham E.D."/>
            <person name="Heidelberg J.F."/>
        </authorList>
    </citation>
    <scope>NUCLEOTIDE SEQUENCE [LARGE SCALE GENOMIC DNA]</scope>
</reference>
<dbReference type="Pfam" id="PF00092">
    <property type="entry name" value="VWA"/>
    <property type="match status" value="1"/>
</dbReference>
<evidence type="ECO:0000259" key="3">
    <source>
        <dbReference type="PROSITE" id="PS50234"/>
    </source>
</evidence>
<evidence type="ECO:0000256" key="2">
    <source>
        <dbReference type="SAM" id="Phobius"/>
    </source>
</evidence>
<evidence type="ECO:0000256" key="1">
    <source>
        <dbReference type="SAM" id="MobiDB-lite"/>
    </source>
</evidence>
<dbReference type="InterPro" id="IPR036465">
    <property type="entry name" value="vWFA_dom_sf"/>
</dbReference>
<feature type="transmembrane region" description="Helical" evidence="2">
    <location>
        <begin position="445"/>
        <end position="473"/>
    </location>
</feature>
<protein>
    <recommendedName>
        <fullName evidence="3">VWFA domain-containing protein</fullName>
    </recommendedName>
</protein>
<sequence>RASGLTATGDAITMARKELKNAIKGNRTYILLLSDGYTNRGINSLKAAQDAATQGIIIYTIGIGNVNTIEMQRIANTTNGEYFHVENTSQLKTIFKTIGDIIIEPERTCGPTTNIGECEYGVQICNEISGLWDICEGPIYPKFEVCDGLDNDCDGKIDEELINHCTNYTTCQRYNSCDTCPTTPTEECDNVDNDCDYGIDEECPCNTEGEIRACGPNQAGIGICRNGIQTCEAGIWSDCQGAIGPEEEKCNLDTTGNGTDENCDGQTDETCDTKDTPSGNSGKCTQDSDCRNENPCTINRCIREQCSYIPKANETNCGYGKKCSTGNCIPILDNVMDPNTKITEQIAKELILVIEKDYLLVGDTQKIWVERTSTGEKVPNVNITLTNGKQITLSTGLEGILEYTAKTTGNYEVEATKDAFNAKDNFGVLELITTIISEFTKTTNILLFSTGITPPGIGLLLLLLCLIAAATAYDKSKILFKHKTKSTKEQRKETLIRIGIAITAFTFPIIAMRLTDMLFGIMLALAEIATTLLTNYLVKQAQTKKPINVN</sequence>